<dbReference type="Pfam" id="PF03564">
    <property type="entry name" value="DUF1759"/>
    <property type="match status" value="1"/>
</dbReference>
<evidence type="ECO:0000256" key="1">
    <source>
        <dbReference type="SAM" id="Coils"/>
    </source>
</evidence>
<dbReference type="Gene3D" id="3.30.70.270">
    <property type="match status" value="1"/>
</dbReference>
<dbReference type="Pfam" id="PF00078">
    <property type="entry name" value="RVT_1"/>
    <property type="match status" value="1"/>
</dbReference>
<name>A0A8X6RUS5_TRICX</name>
<protein>
    <submittedName>
        <fullName evidence="3">Integrase catalytic domain-containing protein</fullName>
    </submittedName>
</protein>
<evidence type="ECO:0000313" key="4">
    <source>
        <dbReference type="Proteomes" id="UP000887159"/>
    </source>
</evidence>
<dbReference type="EMBL" id="BMAU01021206">
    <property type="protein sequence ID" value="GFX99264.1"/>
    <property type="molecule type" value="Genomic_DNA"/>
</dbReference>
<dbReference type="InterPro" id="IPR043128">
    <property type="entry name" value="Rev_trsase/Diguanyl_cyclase"/>
</dbReference>
<comment type="caution">
    <text evidence="3">The sequence shown here is derived from an EMBL/GenBank/DDBJ whole genome shotgun (WGS) entry which is preliminary data.</text>
</comment>
<dbReference type="PANTHER" id="PTHR47331:SF1">
    <property type="entry name" value="GAG-LIKE PROTEIN"/>
    <property type="match status" value="1"/>
</dbReference>
<dbReference type="PANTHER" id="PTHR47331">
    <property type="entry name" value="PHD-TYPE DOMAIN-CONTAINING PROTEIN"/>
    <property type="match status" value="1"/>
</dbReference>
<keyword evidence="4" id="KW-1185">Reference proteome</keyword>
<evidence type="ECO:0000313" key="3">
    <source>
        <dbReference type="EMBL" id="GFX99264.1"/>
    </source>
</evidence>
<accession>A0A8X6RUS5</accession>
<dbReference type="SUPFAM" id="SSF56672">
    <property type="entry name" value="DNA/RNA polymerases"/>
    <property type="match status" value="1"/>
</dbReference>
<dbReference type="Gene3D" id="3.10.10.10">
    <property type="entry name" value="HIV Type 1 Reverse Transcriptase, subunit A, domain 1"/>
    <property type="match status" value="1"/>
</dbReference>
<dbReference type="InterPro" id="IPR005312">
    <property type="entry name" value="DUF1759"/>
</dbReference>
<dbReference type="GO" id="GO:0071897">
    <property type="term" value="P:DNA biosynthetic process"/>
    <property type="evidence" value="ECO:0007669"/>
    <property type="project" value="UniProtKB-ARBA"/>
</dbReference>
<feature type="domain" description="Reverse transcriptase" evidence="2">
    <location>
        <begin position="367"/>
        <end position="484"/>
    </location>
</feature>
<dbReference type="InterPro" id="IPR043502">
    <property type="entry name" value="DNA/RNA_pol_sf"/>
</dbReference>
<evidence type="ECO:0000259" key="2">
    <source>
        <dbReference type="Pfam" id="PF00078"/>
    </source>
</evidence>
<dbReference type="Proteomes" id="UP000887159">
    <property type="component" value="Unassembled WGS sequence"/>
</dbReference>
<dbReference type="InterPro" id="IPR000477">
    <property type="entry name" value="RT_dom"/>
</dbReference>
<feature type="coiled-coil region" evidence="1">
    <location>
        <begin position="22"/>
        <end position="49"/>
    </location>
</feature>
<gene>
    <name evidence="3" type="primary">AVEN_2369_1</name>
    <name evidence="3" type="ORF">TNCV_2494451</name>
</gene>
<reference evidence="3" key="1">
    <citation type="submission" date="2020-08" db="EMBL/GenBank/DDBJ databases">
        <title>Multicomponent nature underlies the extraordinary mechanical properties of spider dragline silk.</title>
        <authorList>
            <person name="Kono N."/>
            <person name="Nakamura H."/>
            <person name="Mori M."/>
            <person name="Yoshida Y."/>
            <person name="Ohtoshi R."/>
            <person name="Malay A.D."/>
            <person name="Moran D.A.P."/>
            <person name="Tomita M."/>
            <person name="Numata K."/>
            <person name="Arakawa K."/>
        </authorList>
    </citation>
    <scope>NUCLEOTIDE SEQUENCE</scope>
</reference>
<organism evidence="3 4">
    <name type="scientific">Trichonephila clavipes</name>
    <name type="common">Golden silk orbweaver</name>
    <name type="synonym">Nephila clavipes</name>
    <dbReference type="NCBI Taxonomy" id="2585209"/>
    <lineage>
        <taxon>Eukaryota</taxon>
        <taxon>Metazoa</taxon>
        <taxon>Ecdysozoa</taxon>
        <taxon>Arthropoda</taxon>
        <taxon>Chelicerata</taxon>
        <taxon>Arachnida</taxon>
        <taxon>Araneae</taxon>
        <taxon>Araneomorphae</taxon>
        <taxon>Entelegynae</taxon>
        <taxon>Araneoidea</taxon>
        <taxon>Nephilidae</taxon>
        <taxon>Trichonephila</taxon>
    </lineage>
</organism>
<proteinExistence type="predicted"/>
<dbReference type="AlphaFoldDB" id="A0A8X6RUS5"/>
<sequence length="518" mass="59352">MRFGQEDVLIQVYVRELLKLVLQNAEVNKVNLSSLYDKIEAQLRALESLGVTKEKYAAMLFPLAESCLPAEILRAWERYVGYSSDESGLETKSASIENSTTASSSSSNVLANQACTSEEFSYRLLWLCCKTETIRVYGHKLGGKIEILLGADVAGKLLTGTMFYLKSGSVAIKTKLGWTLMGKTYRNETKFDKNHFMNVTSMFVNDMCISDLWKLDSLGITDPVETKTKLEIQKEILNHFQKTISVDISGRYEVALPWVLDNKLLSSNRKLAENRLESTKRKLIATGKFEEYQDVSDLWLSGKIIEEVNDDKENFVHYLPHRPVIKENSTSKIRPVFDASARTKGSPSLNDCLEKGPNFIEVIPTILNCFRKYKIGVISDIEKAFLQIGVREQDRDFLRFMWYDRENRDHIKIYRHRRVVFGVTSSPFLLGATLNHHLDNAHGNFDNVAKILRKSFYVDNCVTSFETEEQLQKFIVESKILLSSAHFNLRGWQSNILLNPENFSELESQPEITLRLWF</sequence>
<keyword evidence="1" id="KW-0175">Coiled coil</keyword>